<dbReference type="InterPro" id="IPR001753">
    <property type="entry name" value="Enoyl-CoA_hydra/iso"/>
</dbReference>
<dbReference type="PANTHER" id="PTHR43802">
    <property type="entry name" value="ENOYL-COA HYDRATASE"/>
    <property type="match status" value="1"/>
</dbReference>
<comment type="caution">
    <text evidence="3">The sequence shown here is derived from an EMBL/GenBank/DDBJ whole genome shotgun (WGS) entry which is preliminary data.</text>
</comment>
<dbReference type="CDD" id="cd06558">
    <property type="entry name" value="crotonase-like"/>
    <property type="match status" value="1"/>
</dbReference>
<name>A0ABS6JRF5_9BACI</name>
<keyword evidence="4" id="KW-1185">Reference proteome</keyword>
<evidence type="ECO:0000256" key="1">
    <source>
        <dbReference type="ARBA" id="ARBA00005254"/>
    </source>
</evidence>
<dbReference type="RefSeq" id="WP_217069703.1">
    <property type="nucleotide sequence ID" value="NZ_JAHQCS010000187.1"/>
</dbReference>
<dbReference type="PROSITE" id="PS00166">
    <property type="entry name" value="ENOYL_COA_HYDRATASE"/>
    <property type="match status" value="1"/>
</dbReference>
<evidence type="ECO:0000313" key="4">
    <source>
        <dbReference type="Proteomes" id="UP000784880"/>
    </source>
</evidence>
<evidence type="ECO:0000256" key="2">
    <source>
        <dbReference type="RuleBase" id="RU003707"/>
    </source>
</evidence>
<dbReference type="Pfam" id="PF00378">
    <property type="entry name" value="ECH_1"/>
    <property type="match status" value="1"/>
</dbReference>
<comment type="similarity">
    <text evidence="1 2">Belongs to the enoyl-CoA hydratase/isomerase family.</text>
</comment>
<dbReference type="InterPro" id="IPR018376">
    <property type="entry name" value="Enoyl-CoA_hyd/isom_CS"/>
</dbReference>
<gene>
    <name evidence="3" type="ORF">KS419_24340</name>
</gene>
<reference evidence="3 4" key="1">
    <citation type="submission" date="2021-06" db="EMBL/GenBank/DDBJ databases">
        <title>Bacillus sp. RD4P76, an endophyte from a halophyte.</title>
        <authorList>
            <person name="Sun J.-Q."/>
        </authorList>
    </citation>
    <scope>NUCLEOTIDE SEQUENCE [LARGE SCALE GENOMIC DNA]</scope>
    <source>
        <strain evidence="3 4">CGMCC 1.15917</strain>
    </source>
</reference>
<accession>A0ABS6JRF5</accession>
<evidence type="ECO:0000313" key="3">
    <source>
        <dbReference type="EMBL" id="MBU9714878.1"/>
    </source>
</evidence>
<dbReference type="EMBL" id="JAHQCS010000187">
    <property type="protein sequence ID" value="MBU9714878.1"/>
    <property type="molecule type" value="Genomic_DNA"/>
</dbReference>
<organism evidence="3 4">
    <name type="scientific">Evansella tamaricis</name>
    <dbReference type="NCBI Taxonomy" id="2069301"/>
    <lineage>
        <taxon>Bacteria</taxon>
        <taxon>Bacillati</taxon>
        <taxon>Bacillota</taxon>
        <taxon>Bacilli</taxon>
        <taxon>Bacillales</taxon>
        <taxon>Bacillaceae</taxon>
        <taxon>Evansella</taxon>
    </lineage>
</organism>
<dbReference type="PANTHER" id="PTHR43802:SF1">
    <property type="entry name" value="IP11341P-RELATED"/>
    <property type="match status" value="1"/>
</dbReference>
<dbReference type="Proteomes" id="UP000784880">
    <property type="component" value="Unassembled WGS sequence"/>
</dbReference>
<protein>
    <submittedName>
        <fullName evidence="3">Enoyl-CoA hydratase/isomerase family protein</fullName>
    </submittedName>
</protein>
<sequence>MSALKNETVLYDVKDGIATITMNRPHVKNAINLSMHEELYGAFEEAANDDDVLVILLTGKDSSFSSGADIKSIPVDQLATFDHGEYLRDTYNRLILLLEEINKPTIAHINGIAVGAGLSIALACDFRVAEQDAKLALSFFGIGLTPDAGASYFLPRIVGLGKALEISMGDLFSAEEALRNGLIHQIGNVSSLTTRLKQVPFPAYWWMKHNMKAGFHHSLKEVLELEVQGQRDAGNSKSHQQAISAFINKMK</sequence>
<proteinExistence type="inferred from homology"/>